<evidence type="ECO:0000256" key="6">
    <source>
        <dbReference type="PROSITE-ProRule" id="PRU00708"/>
    </source>
</evidence>
<evidence type="ECO:0000313" key="8">
    <source>
        <dbReference type="EnsemblPlants" id="LPERR01G11620.1"/>
    </source>
</evidence>
<feature type="repeat" description="PPR" evidence="6">
    <location>
        <begin position="149"/>
        <end position="183"/>
    </location>
</feature>
<dbReference type="SUPFAM" id="SSF48452">
    <property type="entry name" value="TPR-like"/>
    <property type="match status" value="1"/>
</dbReference>
<feature type="region of interest" description="Disordered" evidence="7">
    <location>
        <begin position="1"/>
        <end position="39"/>
    </location>
</feature>
<feature type="repeat" description="PPR" evidence="6">
    <location>
        <begin position="690"/>
        <end position="724"/>
    </location>
</feature>
<name>A0A0D9V025_9ORYZ</name>
<dbReference type="FunFam" id="1.25.40.10:FF:002246">
    <property type="entry name" value="Os01g0301700 protein"/>
    <property type="match status" value="1"/>
</dbReference>
<dbReference type="Proteomes" id="UP000032180">
    <property type="component" value="Chromosome 1"/>
</dbReference>
<reference evidence="8 9" key="1">
    <citation type="submission" date="2012-08" db="EMBL/GenBank/DDBJ databases">
        <title>Oryza genome evolution.</title>
        <authorList>
            <person name="Wing R.A."/>
        </authorList>
    </citation>
    <scope>NUCLEOTIDE SEQUENCE</scope>
</reference>
<dbReference type="FunFam" id="1.25.40.10:FF:000385">
    <property type="entry name" value="Pentatricopeptide repeat-containing protein mitochondrial"/>
    <property type="match status" value="1"/>
</dbReference>
<comment type="subcellular location">
    <subcellularLocation>
        <location evidence="1">Mitochondrion</location>
    </subcellularLocation>
</comment>
<dbReference type="PANTHER" id="PTHR45717">
    <property type="entry name" value="OS12G0527900 PROTEIN"/>
    <property type="match status" value="1"/>
</dbReference>
<keyword evidence="3" id="KW-0677">Repeat</keyword>
<evidence type="ECO:0000313" key="9">
    <source>
        <dbReference type="Proteomes" id="UP000032180"/>
    </source>
</evidence>
<dbReference type="Pfam" id="PF13041">
    <property type="entry name" value="PPR_2"/>
    <property type="match status" value="1"/>
</dbReference>
<dbReference type="STRING" id="77586.A0A0D9V025"/>
<feature type="repeat" description="PPR" evidence="6">
    <location>
        <begin position="655"/>
        <end position="689"/>
    </location>
</feature>
<dbReference type="NCBIfam" id="TIGR00756">
    <property type="entry name" value="PPR"/>
    <property type="match status" value="3"/>
</dbReference>
<dbReference type="Gene3D" id="1.25.40.10">
    <property type="entry name" value="Tetratricopeptide repeat domain"/>
    <property type="match status" value="5"/>
</dbReference>
<feature type="repeat" description="PPR" evidence="6">
    <location>
        <begin position="184"/>
        <end position="218"/>
    </location>
</feature>
<evidence type="ECO:0000256" key="7">
    <source>
        <dbReference type="SAM" id="MobiDB-lite"/>
    </source>
</evidence>
<dbReference type="EnsemblPlants" id="LPERR01G11620.1">
    <property type="protein sequence ID" value="LPERR01G11620.1"/>
    <property type="gene ID" value="LPERR01G11620"/>
</dbReference>
<dbReference type="AlphaFoldDB" id="A0A0D9V025"/>
<comment type="similarity">
    <text evidence="2">Belongs to the PPR family. P subfamily.</text>
</comment>
<dbReference type="HOGENOM" id="CLU_331616_0_0_1"/>
<dbReference type="PANTHER" id="PTHR45717:SF8">
    <property type="entry name" value="OS01G0301000 PROTEIN"/>
    <property type="match status" value="1"/>
</dbReference>
<evidence type="ECO:0000256" key="2">
    <source>
        <dbReference type="ARBA" id="ARBA00007626"/>
    </source>
</evidence>
<dbReference type="Pfam" id="PF01535">
    <property type="entry name" value="PPR"/>
    <property type="match status" value="4"/>
</dbReference>
<dbReference type="PROSITE" id="PS51375">
    <property type="entry name" value="PPR"/>
    <property type="match status" value="4"/>
</dbReference>
<sequence length="1021" mass="116835">MLRSAATAARRRVSVSPTLGRQGRALLHASPEQKARPERRPPLKAWWPLYARLSAHLAVPSPSEAMAEELEQWLRERRPLSEDQILSCVRKFRKHKQNRHALQLMDWMEAHGLNLQLKHQALRLDLVSKVNGIHAAEEYFRNLPDIFRSMQTYSCLLNCYAEHGMAEKGLELYENMKAMNIVSDVLVYNNLMCLYLKTGQPEKIPTTFVKTIENGIQPNNFSYFVLTESYIMMNDIESAEKVLKELEKVNSVPWSLYTTIANGYIKLQQFDKAELALKKAEEVQDKHDAFSWHCLLSNYASCGNLAEVKRIWESLKSAFKKCSNRSYLVMLKALKKLDDFDSLQQIFQEWESNHERYDMKIPNVIIQAYLDKGMTDKAEAMLQTTIVQGHYNYGTFCIFADFYLEKSKINEALQLWRDAKNMVKGQYRVPAKLVNRFLKHLEHSKDADAMETFCECLRKLDCLDAEAYEALIRTYISAGRTNPSIAQRIKDDRVDIRPEMAELLRIVSSERGKEAAEAVAPAAAEAAEAVSPPAAGKAAAEGAAKAAGEKGARSLYRRLSALGGNAGEGSVSRVLNKWVREGREARAGDLAKYVKELRKYRRHAHALELMDWMVNTKGMNMSYTNHAIRLDLVHKVRGIEAAERYFDGLPDPAKNHRTYGALLNCYCSAKMEEKATDIYRKMDELGISSSTLPINNLMSLYMKLGQHKKVTNLFEEMKLKNVKPDNLTCCLLMSTYAALNKIDAIGEVLKEMEEKEVALGWSAYSTLASIYVNAGMLKEAESALKKLEGVVNVDDGRQPFDFLMSLYASVGNQSEVNRVWNKIKATFKKVTNISYLGMLQALYKLNDADRMKQIYEDWESNYETYDTRLTNMMTRAHLRNDMTKEAELLWEKVKEKGADFDSKTCELFLEHYMRKGDMTSALNWVENMVKLPKKQGKLDQDKICKFLKYFEEHKDVESAERFCGCLRTLECIDGKAYESLLRTYLAAGKTTRSIRQRIKEDKIEICYDIGKLLKRIGDKGH</sequence>
<dbReference type="InterPro" id="IPR011990">
    <property type="entry name" value="TPR-like_helical_dom_sf"/>
</dbReference>
<reference evidence="8" key="3">
    <citation type="submission" date="2015-04" db="UniProtKB">
        <authorList>
            <consortium name="EnsemblPlants"/>
        </authorList>
    </citation>
    <scope>IDENTIFICATION</scope>
</reference>
<proteinExistence type="inferred from homology"/>
<dbReference type="InterPro" id="IPR002885">
    <property type="entry name" value="PPR_rpt"/>
</dbReference>
<organism evidence="8 9">
    <name type="scientific">Leersia perrieri</name>
    <dbReference type="NCBI Taxonomy" id="77586"/>
    <lineage>
        <taxon>Eukaryota</taxon>
        <taxon>Viridiplantae</taxon>
        <taxon>Streptophyta</taxon>
        <taxon>Embryophyta</taxon>
        <taxon>Tracheophyta</taxon>
        <taxon>Spermatophyta</taxon>
        <taxon>Magnoliopsida</taxon>
        <taxon>Liliopsida</taxon>
        <taxon>Poales</taxon>
        <taxon>Poaceae</taxon>
        <taxon>BOP clade</taxon>
        <taxon>Oryzoideae</taxon>
        <taxon>Oryzeae</taxon>
        <taxon>Oryzinae</taxon>
        <taxon>Leersia</taxon>
    </lineage>
</organism>
<keyword evidence="9" id="KW-1185">Reference proteome</keyword>
<dbReference type="GO" id="GO:0003729">
    <property type="term" value="F:mRNA binding"/>
    <property type="evidence" value="ECO:0007669"/>
    <property type="project" value="UniProtKB-ARBA"/>
</dbReference>
<evidence type="ECO:0000256" key="5">
    <source>
        <dbReference type="ARBA" id="ARBA00023128"/>
    </source>
</evidence>
<protein>
    <recommendedName>
        <fullName evidence="10">Pentacotripeptide-repeat region of PRORP domain-containing protein</fullName>
    </recommendedName>
</protein>
<evidence type="ECO:0008006" key="10">
    <source>
        <dbReference type="Google" id="ProtNLM"/>
    </source>
</evidence>
<evidence type="ECO:0000256" key="4">
    <source>
        <dbReference type="ARBA" id="ARBA00022946"/>
    </source>
</evidence>
<keyword evidence="5" id="KW-0496">Mitochondrion</keyword>
<dbReference type="Gramene" id="LPERR01G11620.1">
    <property type="protein sequence ID" value="LPERR01G11620.1"/>
    <property type="gene ID" value="LPERR01G11620"/>
</dbReference>
<dbReference type="FunFam" id="1.25.40.10:FF:000618">
    <property type="entry name" value="Pentatricopeptide repeat-containing protein mitochondrial"/>
    <property type="match status" value="1"/>
</dbReference>
<dbReference type="eggNOG" id="KOG4197">
    <property type="taxonomic scope" value="Eukaryota"/>
</dbReference>
<keyword evidence="4" id="KW-0809">Transit peptide</keyword>
<dbReference type="GO" id="GO:0005739">
    <property type="term" value="C:mitochondrion"/>
    <property type="evidence" value="ECO:0007669"/>
    <property type="project" value="UniProtKB-SubCell"/>
</dbReference>
<accession>A0A0D9V025</accession>
<evidence type="ECO:0000256" key="3">
    <source>
        <dbReference type="ARBA" id="ARBA00022737"/>
    </source>
</evidence>
<reference evidence="9" key="2">
    <citation type="submission" date="2013-12" db="EMBL/GenBank/DDBJ databases">
        <authorList>
            <person name="Yu Y."/>
            <person name="Lee S."/>
            <person name="de Baynast K."/>
            <person name="Wissotski M."/>
            <person name="Liu L."/>
            <person name="Talag J."/>
            <person name="Goicoechea J."/>
            <person name="Angelova A."/>
            <person name="Jetty R."/>
            <person name="Kudrna D."/>
            <person name="Golser W."/>
            <person name="Rivera L."/>
            <person name="Zhang J."/>
            <person name="Wing R."/>
        </authorList>
    </citation>
    <scope>NUCLEOTIDE SEQUENCE</scope>
</reference>
<evidence type="ECO:0000256" key="1">
    <source>
        <dbReference type="ARBA" id="ARBA00004173"/>
    </source>
</evidence>